<dbReference type="Gene3D" id="1.10.357.10">
    <property type="entry name" value="Tetracycline Repressor, domain 2"/>
    <property type="match status" value="1"/>
</dbReference>
<accession>A0ABT9P4K8</accession>
<name>A0ABT9P4K8_9ACTN</name>
<dbReference type="PRINTS" id="PR00455">
    <property type="entry name" value="HTHTETR"/>
</dbReference>
<dbReference type="PANTHER" id="PTHR30055:SF238">
    <property type="entry name" value="MYCOFACTOCIN BIOSYNTHESIS TRANSCRIPTIONAL REGULATOR MFTR-RELATED"/>
    <property type="match status" value="1"/>
</dbReference>
<dbReference type="PROSITE" id="PS01081">
    <property type="entry name" value="HTH_TETR_1"/>
    <property type="match status" value="1"/>
</dbReference>
<comment type="caution">
    <text evidence="6">The sequence shown here is derived from an EMBL/GenBank/DDBJ whole genome shotgun (WGS) entry which is preliminary data.</text>
</comment>
<dbReference type="Pfam" id="PF00440">
    <property type="entry name" value="TetR_N"/>
    <property type="match status" value="1"/>
</dbReference>
<dbReference type="InterPro" id="IPR009057">
    <property type="entry name" value="Homeodomain-like_sf"/>
</dbReference>
<dbReference type="InterPro" id="IPR001647">
    <property type="entry name" value="HTH_TetR"/>
</dbReference>
<evidence type="ECO:0000256" key="3">
    <source>
        <dbReference type="ARBA" id="ARBA00023163"/>
    </source>
</evidence>
<feature type="DNA-binding region" description="H-T-H motif" evidence="4">
    <location>
        <begin position="35"/>
        <end position="54"/>
    </location>
</feature>
<evidence type="ECO:0000256" key="4">
    <source>
        <dbReference type="PROSITE-ProRule" id="PRU00335"/>
    </source>
</evidence>
<dbReference type="EMBL" id="JAUSQZ010000001">
    <property type="protein sequence ID" value="MDP9827636.1"/>
    <property type="molecule type" value="Genomic_DNA"/>
</dbReference>
<dbReference type="PANTHER" id="PTHR30055">
    <property type="entry name" value="HTH-TYPE TRANSCRIPTIONAL REGULATOR RUTR"/>
    <property type="match status" value="1"/>
</dbReference>
<keyword evidence="2 4" id="KW-0238">DNA-binding</keyword>
<evidence type="ECO:0000313" key="7">
    <source>
        <dbReference type="Proteomes" id="UP001235712"/>
    </source>
</evidence>
<dbReference type="InterPro" id="IPR023772">
    <property type="entry name" value="DNA-bd_HTH_TetR-type_CS"/>
</dbReference>
<evidence type="ECO:0000256" key="1">
    <source>
        <dbReference type="ARBA" id="ARBA00023015"/>
    </source>
</evidence>
<dbReference type="InterPro" id="IPR050109">
    <property type="entry name" value="HTH-type_TetR-like_transc_reg"/>
</dbReference>
<sequence>MTGEGLRERKRAASRAQTVQAALRLFSEHGYESVTVADICGAAEIAPRTFFRYFATKEDLLAEPARAMATRMREIFAVAPLELDEASVFALALRDLAEYVLEHRPALAAFHHAAAQADRVSPHLRLADRERQLASDLVNRAVPPGGPLRPADWRTRLMVAQGLAGFRVWMLDVLDTQTRVDDPLDHLGEILSA</sequence>
<evidence type="ECO:0000259" key="5">
    <source>
        <dbReference type="PROSITE" id="PS50977"/>
    </source>
</evidence>
<dbReference type="Proteomes" id="UP001235712">
    <property type="component" value="Unassembled WGS sequence"/>
</dbReference>
<reference evidence="6 7" key="1">
    <citation type="submission" date="2023-07" db="EMBL/GenBank/DDBJ databases">
        <title>Sequencing the genomes of 1000 actinobacteria strains.</title>
        <authorList>
            <person name="Klenk H.-P."/>
        </authorList>
    </citation>
    <scope>NUCLEOTIDE SEQUENCE [LARGE SCALE GENOMIC DNA]</scope>
    <source>
        <strain evidence="6 7">DSM 44388</strain>
    </source>
</reference>
<keyword evidence="7" id="KW-1185">Reference proteome</keyword>
<organism evidence="6 7">
    <name type="scientific">Kineosporia succinea</name>
    <dbReference type="NCBI Taxonomy" id="84632"/>
    <lineage>
        <taxon>Bacteria</taxon>
        <taxon>Bacillati</taxon>
        <taxon>Actinomycetota</taxon>
        <taxon>Actinomycetes</taxon>
        <taxon>Kineosporiales</taxon>
        <taxon>Kineosporiaceae</taxon>
        <taxon>Kineosporia</taxon>
    </lineage>
</organism>
<gene>
    <name evidence="6" type="ORF">J2S57_003385</name>
</gene>
<evidence type="ECO:0000313" key="6">
    <source>
        <dbReference type="EMBL" id="MDP9827636.1"/>
    </source>
</evidence>
<protein>
    <submittedName>
        <fullName evidence="6">AcrR family transcriptional regulator</fullName>
    </submittedName>
</protein>
<feature type="domain" description="HTH tetR-type" evidence="5">
    <location>
        <begin position="12"/>
        <end position="72"/>
    </location>
</feature>
<evidence type="ECO:0000256" key="2">
    <source>
        <dbReference type="ARBA" id="ARBA00023125"/>
    </source>
</evidence>
<dbReference type="RefSeq" id="WP_307243950.1">
    <property type="nucleotide sequence ID" value="NZ_JAUSQZ010000001.1"/>
</dbReference>
<dbReference type="SUPFAM" id="SSF46689">
    <property type="entry name" value="Homeodomain-like"/>
    <property type="match status" value="1"/>
</dbReference>
<keyword evidence="1" id="KW-0805">Transcription regulation</keyword>
<keyword evidence="3" id="KW-0804">Transcription</keyword>
<dbReference type="PROSITE" id="PS50977">
    <property type="entry name" value="HTH_TETR_2"/>
    <property type="match status" value="1"/>
</dbReference>
<proteinExistence type="predicted"/>